<feature type="transmembrane region" description="Helical" evidence="7">
    <location>
        <begin position="299"/>
        <end position="320"/>
    </location>
</feature>
<dbReference type="GO" id="GO:0006629">
    <property type="term" value="P:lipid metabolic process"/>
    <property type="evidence" value="ECO:0007669"/>
    <property type="project" value="TreeGrafter"/>
</dbReference>
<comment type="subcellular location">
    <subcellularLocation>
        <location evidence="1">Endomembrane system</location>
        <topology evidence="1">Multi-pass membrane protein</topology>
    </subcellularLocation>
    <subcellularLocation>
        <location evidence="2">Endoplasmic reticulum membrane</location>
    </subcellularLocation>
</comment>
<organism evidence="8 9">
    <name type="scientific">Rosistilla oblonga</name>
    <dbReference type="NCBI Taxonomy" id="2527990"/>
    <lineage>
        <taxon>Bacteria</taxon>
        <taxon>Pseudomonadati</taxon>
        <taxon>Planctomycetota</taxon>
        <taxon>Planctomycetia</taxon>
        <taxon>Pirellulales</taxon>
        <taxon>Pirellulaceae</taxon>
        <taxon>Rosistilla</taxon>
    </lineage>
</organism>
<dbReference type="EMBL" id="CP036318">
    <property type="protein sequence ID" value="QDV57322.1"/>
    <property type="molecule type" value="Genomic_DNA"/>
</dbReference>
<protein>
    <recommendedName>
        <fullName evidence="10">Dna-J like membrane chaperone protein</fullName>
    </recommendedName>
</protein>
<keyword evidence="5 7" id="KW-1133">Transmembrane helix</keyword>
<evidence type="ECO:0000256" key="2">
    <source>
        <dbReference type="ARBA" id="ARBA00004586"/>
    </source>
</evidence>
<dbReference type="Proteomes" id="UP000316770">
    <property type="component" value="Chromosome"/>
</dbReference>
<name>A0A518IW54_9BACT</name>
<accession>A0A518IW54</accession>
<feature type="transmembrane region" description="Helical" evidence="7">
    <location>
        <begin position="261"/>
        <end position="287"/>
    </location>
</feature>
<dbReference type="InterPro" id="IPR029024">
    <property type="entry name" value="TerB-like"/>
</dbReference>
<dbReference type="RefSeq" id="WP_145286615.1">
    <property type="nucleotide sequence ID" value="NZ_CP036318.1"/>
</dbReference>
<dbReference type="Pfam" id="PF07787">
    <property type="entry name" value="TMEM43"/>
    <property type="match status" value="1"/>
</dbReference>
<evidence type="ECO:0000256" key="3">
    <source>
        <dbReference type="ARBA" id="ARBA00022692"/>
    </source>
</evidence>
<evidence type="ECO:0000313" key="9">
    <source>
        <dbReference type="Proteomes" id="UP000316770"/>
    </source>
</evidence>
<evidence type="ECO:0000256" key="7">
    <source>
        <dbReference type="SAM" id="Phobius"/>
    </source>
</evidence>
<keyword evidence="6 7" id="KW-0472">Membrane</keyword>
<dbReference type="Gene3D" id="1.10.3680.10">
    <property type="entry name" value="TerB-like"/>
    <property type="match status" value="1"/>
</dbReference>
<dbReference type="SUPFAM" id="SSF158682">
    <property type="entry name" value="TerB-like"/>
    <property type="match status" value="1"/>
</dbReference>
<dbReference type="AlphaFoldDB" id="A0A518IW54"/>
<evidence type="ECO:0000256" key="4">
    <source>
        <dbReference type="ARBA" id="ARBA00022824"/>
    </source>
</evidence>
<dbReference type="InterPro" id="IPR012430">
    <property type="entry name" value="TMEM43_fam"/>
</dbReference>
<proteinExistence type="predicted"/>
<gene>
    <name evidence="8" type="ORF">Mal33_33260</name>
</gene>
<keyword evidence="4" id="KW-0256">Endoplasmic reticulum</keyword>
<dbReference type="GO" id="GO:0012505">
    <property type="term" value="C:endomembrane system"/>
    <property type="evidence" value="ECO:0007669"/>
    <property type="project" value="UniProtKB-SubCell"/>
</dbReference>
<feature type="transmembrane region" description="Helical" evidence="7">
    <location>
        <begin position="326"/>
        <end position="342"/>
    </location>
</feature>
<evidence type="ECO:0000256" key="6">
    <source>
        <dbReference type="ARBA" id="ARBA00023136"/>
    </source>
</evidence>
<dbReference type="PANTHER" id="PTHR13416">
    <property type="match status" value="1"/>
</dbReference>
<sequence>MARNEKSRWGGIVIGPVIMLAAMAALWCNETRYDYYKAAAKTTEVAAPADAKPGTNFSLTGSMDPGLTYSGKYVDSFTGYLTVARSAEVYCWDRDKDDDRVRWSKKWMSSVENNSRNNDIHQQCSSTSLHPPEYRVGELPVDSQLIEFVDAYTHISPSSLTLSQAGTNLRLQPQSEYFYLSKGQSDNLGDERVRYTGIPVPAVATYFGQSASGRGVADQSHRRTGFINQIIQDSGNLHYIVAGDRKTALASMKSHIQRLKWIVRAIGTAAVVIGTLILGSTFVGFLFHIPVIGPIAEMGVFLVALLIGLPLALLTILSGYLASHPFILAAILTGIVAIIYWIRKRGQASQQILKQDLDQQYGHQLSYEEMKDLEFLELAQLAFSDAKLDTGEAKVLSQWARKHGWDKTKCDAMIQRAKENRGTETEAESNDDHLQNLIRLSMADGSLSNYEVRTIRKVSKQIGYDDKTIREMIDRVRRGIATPTPA</sequence>
<keyword evidence="3 7" id="KW-0812">Transmembrane</keyword>
<feature type="transmembrane region" description="Helical" evidence="7">
    <location>
        <begin position="9"/>
        <end position="27"/>
    </location>
</feature>
<evidence type="ECO:0008006" key="10">
    <source>
        <dbReference type="Google" id="ProtNLM"/>
    </source>
</evidence>
<evidence type="ECO:0000256" key="1">
    <source>
        <dbReference type="ARBA" id="ARBA00004127"/>
    </source>
</evidence>
<evidence type="ECO:0000313" key="8">
    <source>
        <dbReference type="EMBL" id="QDV57322.1"/>
    </source>
</evidence>
<dbReference type="PANTHER" id="PTHR13416:SF2">
    <property type="entry name" value="TRANSMEMBRANE PROTEIN 43"/>
    <property type="match status" value="1"/>
</dbReference>
<evidence type="ECO:0000256" key="5">
    <source>
        <dbReference type="ARBA" id="ARBA00022989"/>
    </source>
</evidence>
<keyword evidence="9" id="KW-1185">Reference proteome</keyword>
<reference evidence="8 9" key="1">
    <citation type="submission" date="2019-02" db="EMBL/GenBank/DDBJ databases">
        <title>Deep-cultivation of Planctomycetes and their phenomic and genomic characterization uncovers novel biology.</title>
        <authorList>
            <person name="Wiegand S."/>
            <person name="Jogler M."/>
            <person name="Boedeker C."/>
            <person name="Pinto D."/>
            <person name="Vollmers J."/>
            <person name="Rivas-Marin E."/>
            <person name="Kohn T."/>
            <person name="Peeters S.H."/>
            <person name="Heuer A."/>
            <person name="Rast P."/>
            <person name="Oberbeckmann S."/>
            <person name="Bunk B."/>
            <person name="Jeske O."/>
            <person name="Meyerdierks A."/>
            <person name="Storesund J.E."/>
            <person name="Kallscheuer N."/>
            <person name="Luecker S."/>
            <person name="Lage O.M."/>
            <person name="Pohl T."/>
            <person name="Merkel B.J."/>
            <person name="Hornburger P."/>
            <person name="Mueller R.-W."/>
            <person name="Bruemmer F."/>
            <person name="Labrenz M."/>
            <person name="Spormann A.M."/>
            <person name="Op den Camp H."/>
            <person name="Overmann J."/>
            <person name="Amann R."/>
            <person name="Jetten M.S.M."/>
            <person name="Mascher T."/>
            <person name="Medema M.H."/>
            <person name="Devos D.P."/>
            <person name="Kaster A.-K."/>
            <person name="Ovreas L."/>
            <person name="Rohde M."/>
            <person name="Galperin M.Y."/>
            <person name="Jogler C."/>
        </authorList>
    </citation>
    <scope>NUCLEOTIDE SEQUENCE [LARGE SCALE GENOMIC DNA]</scope>
    <source>
        <strain evidence="8 9">Mal33</strain>
    </source>
</reference>